<protein>
    <recommendedName>
        <fullName evidence="1">Reverse transcriptase domain-containing protein</fullName>
    </recommendedName>
</protein>
<dbReference type="CDD" id="cd01647">
    <property type="entry name" value="RT_LTR"/>
    <property type="match status" value="1"/>
</dbReference>
<gene>
    <name evidence="2" type="ORF">CR513_06056</name>
</gene>
<evidence type="ECO:0000313" key="2">
    <source>
        <dbReference type="EMBL" id="RDY09552.1"/>
    </source>
</evidence>
<reference evidence="2" key="1">
    <citation type="submission" date="2018-05" db="EMBL/GenBank/DDBJ databases">
        <title>Draft genome of Mucuna pruriens seed.</title>
        <authorList>
            <person name="Nnadi N.E."/>
            <person name="Vos R."/>
            <person name="Hasami M.H."/>
            <person name="Devisetty U.K."/>
            <person name="Aguiy J.C."/>
        </authorList>
    </citation>
    <scope>NUCLEOTIDE SEQUENCE [LARGE SCALE GENOMIC DNA]</scope>
    <source>
        <strain evidence="2">JCA_2017</strain>
    </source>
</reference>
<dbReference type="InterPro" id="IPR043128">
    <property type="entry name" value="Rev_trsase/Diguanyl_cyclase"/>
</dbReference>
<dbReference type="OrthoDB" id="101614at2759"/>
<dbReference type="GO" id="GO:0003964">
    <property type="term" value="F:RNA-directed DNA polymerase activity"/>
    <property type="evidence" value="ECO:0007669"/>
    <property type="project" value="UniProtKB-KW"/>
</dbReference>
<dbReference type="PANTHER" id="PTHR24559:SF457">
    <property type="entry name" value="RNA-DIRECTED DNA POLYMERASE HOMOLOG"/>
    <property type="match status" value="1"/>
</dbReference>
<proteinExistence type="predicted"/>
<evidence type="ECO:0000259" key="1">
    <source>
        <dbReference type="Pfam" id="PF00078"/>
    </source>
</evidence>
<dbReference type="GO" id="GO:0016787">
    <property type="term" value="F:hydrolase activity"/>
    <property type="evidence" value="ECO:0007669"/>
    <property type="project" value="UniProtKB-KW"/>
</dbReference>
<dbReference type="Gene3D" id="3.30.70.270">
    <property type="match status" value="1"/>
</dbReference>
<dbReference type="Pfam" id="PF00078">
    <property type="entry name" value="RVT_1"/>
    <property type="match status" value="1"/>
</dbReference>
<accession>A0A371I3D6</accession>
<dbReference type="SUPFAM" id="SSF56672">
    <property type="entry name" value="DNA/RNA polymerases"/>
    <property type="match status" value="1"/>
</dbReference>
<dbReference type="InterPro" id="IPR000477">
    <property type="entry name" value="RT_dom"/>
</dbReference>
<feature type="non-terminal residue" evidence="2">
    <location>
        <position position="1"/>
    </location>
</feature>
<dbReference type="Proteomes" id="UP000257109">
    <property type="component" value="Unassembled WGS sequence"/>
</dbReference>
<dbReference type="EMBL" id="QJKJ01001024">
    <property type="protein sequence ID" value="RDY09552.1"/>
    <property type="molecule type" value="Genomic_DNA"/>
</dbReference>
<organism evidence="2 3">
    <name type="scientific">Mucuna pruriens</name>
    <name type="common">Velvet bean</name>
    <name type="synonym">Dolichos pruriens</name>
    <dbReference type="NCBI Taxonomy" id="157652"/>
    <lineage>
        <taxon>Eukaryota</taxon>
        <taxon>Viridiplantae</taxon>
        <taxon>Streptophyta</taxon>
        <taxon>Embryophyta</taxon>
        <taxon>Tracheophyta</taxon>
        <taxon>Spermatophyta</taxon>
        <taxon>Magnoliopsida</taxon>
        <taxon>eudicotyledons</taxon>
        <taxon>Gunneridae</taxon>
        <taxon>Pentapetalae</taxon>
        <taxon>rosids</taxon>
        <taxon>fabids</taxon>
        <taxon>Fabales</taxon>
        <taxon>Fabaceae</taxon>
        <taxon>Papilionoideae</taxon>
        <taxon>50 kb inversion clade</taxon>
        <taxon>NPAAA clade</taxon>
        <taxon>indigoferoid/millettioid clade</taxon>
        <taxon>Phaseoleae</taxon>
        <taxon>Mucuna</taxon>
    </lineage>
</organism>
<comment type="caution">
    <text evidence="2">The sequence shown here is derived from an EMBL/GenBank/DDBJ whole genome shotgun (WGS) entry which is preliminary data.</text>
</comment>
<dbReference type="Gene3D" id="3.10.10.10">
    <property type="entry name" value="HIV Type 1 Reverse Transcriptase, subunit A, domain 1"/>
    <property type="match status" value="1"/>
</dbReference>
<dbReference type="InterPro" id="IPR043502">
    <property type="entry name" value="DNA/RNA_pol_sf"/>
</dbReference>
<dbReference type="AlphaFoldDB" id="A0A371I3D6"/>
<name>A0A371I3D6_MUCPR</name>
<dbReference type="PANTHER" id="PTHR24559">
    <property type="entry name" value="TRANSPOSON TY3-I GAG-POL POLYPROTEIN"/>
    <property type="match status" value="1"/>
</dbReference>
<dbReference type="InterPro" id="IPR053134">
    <property type="entry name" value="RNA-dir_DNA_polymerase"/>
</dbReference>
<keyword evidence="3" id="KW-1185">Reference proteome</keyword>
<feature type="domain" description="Reverse transcriptase" evidence="1">
    <location>
        <begin position="106"/>
        <end position="242"/>
    </location>
</feature>
<evidence type="ECO:0000313" key="3">
    <source>
        <dbReference type="Proteomes" id="UP000257109"/>
    </source>
</evidence>
<sequence length="279" mass="33242">MEVKVGKQMPPNLRIELVELLKEYTDIFTWSYRDTLDLDWEIVEHELFLLPNSTPVRQQLRRMKLNVAMKIKEEVEKQWNVRFLAMSNYPQWVANIVPVPKKYRKRDLNRASLKDNFPFPHIDVLVDNTAQHAFFSFMDGFSGYNQILMAEEDWEKTTFVTLWRTFCYEVMSFGFKNIGATYQRAMVTLFHDMMQKEIEVYVDDMIAKSKSPEQHIKDLNKKFTNCGKRYLTLEQTYCALVWAVKRLRQYMLSHTTWPVAKTDPIKYILEKPTLIVRIA</sequence>
<dbReference type="GO" id="GO:0004519">
    <property type="term" value="F:endonuclease activity"/>
    <property type="evidence" value="ECO:0007669"/>
    <property type="project" value="UniProtKB-KW"/>
</dbReference>